<evidence type="ECO:0000313" key="2">
    <source>
        <dbReference type="Proteomes" id="UP000318681"/>
    </source>
</evidence>
<dbReference type="EMBL" id="VNIM01000106">
    <property type="protein sequence ID" value="TVV70855.1"/>
    <property type="molecule type" value="Genomic_DNA"/>
</dbReference>
<organism evidence="1 2">
    <name type="scientific">Alterirhizorhabdus solaris</name>
    <dbReference type="NCBI Taxonomy" id="2529389"/>
    <lineage>
        <taxon>Bacteria</taxon>
        <taxon>Pseudomonadati</taxon>
        <taxon>Pseudomonadota</taxon>
        <taxon>Alphaproteobacteria</taxon>
        <taxon>Sphingomonadales</taxon>
        <taxon>Rhizorhabdaceae</taxon>
        <taxon>Alterirhizorhabdus</taxon>
    </lineage>
</organism>
<gene>
    <name evidence="1" type="ORF">FOY91_18130</name>
</gene>
<protein>
    <submittedName>
        <fullName evidence="1">Uncharacterized protein</fullName>
    </submittedName>
</protein>
<name>A0A558QUQ1_9SPHN</name>
<dbReference type="RefSeq" id="WP_145154950.1">
    <property type="nucleotide sequence ID" value="NZ_VNIM01000106.1"/>
</dbReference>
<evidence type="ECO:0000313" key="1">
    <source>
        <dbReference type="EMBL" id="TVV70855.1"/>
    </source>
</evidence>
<proteinExistence type="predicted"/>
<dbReference type="AlphaFoldDB" id="A0A558QUQ1"/>
<accession>A0A558QUQ1</accession>
<dbReference type="Proteomes" id="UP000318681">
    <property type="component" value="Unassembled WGS sequence"/>
</dbReference>
<sequence length="127" mass="13616">MAVPLLTIILASASLGGGLDGAQTAYMRCLSTELDAAIVRRIDSDSFSRGVTRVCQDETAVYRRMAVASIVGQGVAGASPVAANQRFDTFDRTNRDELVASFEQRMKLRRGPSRITGLPMNGAAQHD</sequence>
<reference evidence="1 2" key="1">
    <citation type="submission" date="2019-07" db="EMBL/GenBank/DDBJ databases">
        <title>Sphingomonas solaris sp. nov., isolated from a solar panel from Boston, Massachusetts.</title>
        <authorList>
            <person name="Tanner K."/>
            <person name="Pascual J."/>
            <person name="Mancuso C."/>
            <person name="Pereto J."/>
            <person name="Khalil A."/>
            <person name="Vilanova C."/>
        </authorList>
    </citation>
    <scope>NUCLEOTIDE SEQUENCE [LARGE SCALE GENOMIC DNA]</scope>
    <source>
        <strain evidence="1 2">R4DWN</strain>
    </source>
</reference>
<comment type="caution">
    <text evidence="1">The sequence shown here is derived from an EMBL/GenBank/DDBJ whole genome shotgun (WGS) entry which is preliminary data.</text>
</comment>
<keyword evidence="2" id="KW-1185">Reference proteome</keyword>